<evidence type="ECO:0000313" key="2">
    <source>
        <dbReference type="Proteomes" id="UP001476798"/>
    </source>
</evidence>
<proteinExistence type="predicted"/>
<organism evidence="1 2">
    <name type="scientific">Goodea atripinnis</name>
    <dbReference type="NCBI Taxonomy" id="208336"/>
    <lineage>
        <taxon>Eukaryota</taxon>
        <taxon>Metazoa</taxon>
        <taxon>Chordata</taxon>
        <taxon>Craniata</taxon>
        <taxon>Vertebrata</taxon>
        <taxon>Euteleostomi</taxon>
        <taxon>Actinopterygii</taxon>
        <taxon>Neopterygii</taxon>
        <taxon>Teleostei</taxon>
        <taxon>Neoteleostei</taxon>
        <taxon>Acanthomorphata</taxon>
        <taxon>Ovalentaria</taxon>
        <taxon>Atherinomorphae</taxon>
        <taxon>Cyprinodontiformes</taxon>
        <taxon>Goodeidae</taxon>
        <taxon>Goodea</taxon>
    </lineage>
</organism>
<feature type="non-terminal residue" evidence="1">
    <location>
        <position position="1"/>
    </location>
</feature>
<comment type="caution">
    <text evidence="1">The sequence shown here is derived from an EMBL/GenBank/DDBJ whole genome shotgun (WGS) entry which is preliminary data.</text>
</comment>
<protein>
    <submittedName>
        <fullName evidence="1">Uncharacterized protein</fullName>
    </submittedName>
</protein>
<dbReference type="EMBL" id="JAHRIO010021437">
    <property type="protein sequence ID" value="MEQ2165515.1"/>
    <property type="molecule type" value="Genomic_DNA"/>
</dbReference>
<sequence>ASGNWMRCSFSGQLVWGRYELRFPTPGKVKPPRLDGVHQPIEWRFSPFTSNQWHGGAWKRVRHKNSV</sequence>
<name>A0ABV0N2A2_9TELE</name>
<keyword evidence="2" id="KW-1185">Reference proteome</keyword>
<dbReference type="Proteomes" id="UP001476798">
    <property type="component" value="Unassembled WGS sequence"/>
</dbReference>
<evidence type="ECO:0000313" key="1">
    <source>
        <dbReference type="EMBL" id="MEQ2165515.1"/>
    </source>
</evidence>
<accession>A0ABV0N2A2</accession>
<reference evidence="1 2" key="1">
    <citation type="submission" date="2021-06" db="EMBL/GenBank/DDBJ databases">
        <authorList>
            <person name="Palmer J.M."/>
        </authorList>
    </citation>
    <scope>NUCLEOTIDE SEQUENCE [LARGE SCALE GENOMIC DNA]</scope>
    <source>
        <strain evidence="1 2">GA_2019</strain>
        <tissue evidence="1">Muscle</tissue>
    </source>
</reference>
<gene>
    <name evidence="1" type="ORF">GOODEAATRI_017625</name>
</gene>